<dbReference type="EMBL" id="JACRWC010000026">
    <property type="protein sequence ID" value="MBC5998655.1"/>
    <property type="molecule type" value="Genomic_DNA"/>
</dbReference>
<name>A0A923NED5_9FIRM</name>
<keyword evidence="1" id="KW-0472">Membrane</keyword>
<evidence type="ECO:0000313" key="3">
    <source>
        <dbReference type="Proteomes" id="UP000644115"/>
    </source>
</evidence>
<feature type="transmembrane region" description="Helical" evidence="1">
    <location>
        <begin position="80"/>
        <end position="101"/>
    </location>
</feature>
<evidence type="ECO:0000256" key="1">
    <source>
        <dbReference type="SAM" id="Phobius"/>
    </source>
</evidence>
<dbReference type="InterPro" id="IPR046123">
    <property type="entry name" value="DUF6120"/>
</dbReference>
<sequence>MNKEQKRYLKEIKALLPVYGKYEKRFFHDIKDSICELDAEHITYEMLCLELGRPEDLIVNYYQEIDSTYLRKQLKRTRSIKAVVLIIMLLAVVISLCRLGFLYSLYLDGKNAIITHELVVIE</sequence>
<keyword evidence="1" id="KW-1133">Transmembrane helix</keyword>
<evidence type="ECO:0000313" key="2">
    <source>
        <dbReference type="EMBL" id="MBC5998655.1"/>
    </source>
</evidence>
<keyword evidence="3" id="KW-1185">Reference proteome</keyword>
<protein>
    <submittedName>
        <fullName evidence="2">Uncharacterized protein</fullName>
    </submittedName>
</protein>
<organism evidence="2 3">
    <name type="scientific">Lentihominibacter faecis</name>
    <dbReference type="NCBI Taxonomy" id="2764712"/>
    <lineage>
        <taxon>Bacteria</taxon>
        <taxon>Bacillati</taxon>
        <taxon>Bacillota</taxon>
        <taxon>Clostridia</taxon>
        <taxon>Peptostreptococcales</taxon>
        <taxon>Anaerovoracaceae</taxon>
        <taxon>Lentihominibacter</taxon>
    </lineage>
</organism>
<dbReference type="RefSeq" id="WP_249286213.1">
    <property type="nucleotide sequence ID" value="NZ_JACRWC010000026.1"/>
</dbReference>
<accession>A0A923NED5</accession>
<proteinExistence type="predicted"/>
<dbReference type="Pfam" id="PF19615">
    <property type="entry name" value="DUF6120"/>
    <property type="match status" value="1"/>
</dbReference>
<dbReference type="AlphaFoldDB" id="A0A923NED5"/>
<gene>
    <name evidence="2" type="ORF">H8876_01280</name>
</gene>
<reference evidence="2" key="1">
    <citation type="submission" date="2020-08" db="EMBL/GenBank/DDBJ databases">
        <authorList>
            <person name="Liu C."/>
            <person name="Sun Q."/>
        </authorList>
    </citation>
    <scope>NUCLEOTIDE SEQUENCE</scope>
    <source>
        <strain evidence="2">BX16</strain>
    </source>
</reference>
<comment type="caution">
    <text evidence="2">The sequence shown here is derived from an EMBL/GenBank/DDBJ whole genome shotgun (WGS) entry which is preliminary data.</text>
</comment>
<keyword evidence="1" id="KW-0812">Transmembrane</keyword>
<dbReference type="Proteomes" id="UP000644115">
    <property type="component" value="Unassembled WGS sequence"/>
</dbReference>